<evidence type="ECO:0000256" key="5">
    <source>
        <dbReference type="ARBA" id="ARBA00022786"/>
    </source>
</evidence>
<dbReference type="CDD" id="cd00078">
    <property type="entry name" value="HECTc"/>
    <property type="match status" value="1"/>
</dbReference>
<dbReference type="Gene3D" id="3.30.2160.10">
    <property type="entry name" value="Hect, E3 ligase catalytic domain"/>
    <property type="match status" value="1"/>
</dbReference>
<dbReference type="EC" id="2.3.2.26" evidence="3"/>
<proteinExistence type="predicted"/>
<comment type="caution">
    <text evidence="8">The sequence shown here is derived from an EMBL/GenBank/DDBJ whole genome shotgun (WGS) entry which is preliminary data.</text>
</comment>
<dbReference type="PROSITE" id="PS50237">
    <property type="entry name" value="HECT"/>
    <property type="match status" value="1"/>
</dbReference>
<dbReference type="FunFam" id="3.90.1750.10:FF:000079">
    <property type="entry name" value="E3 ubiquitin-protein ligase"/>
    <property type="match status" value="1"/>
</dbReference>
<dbReference type="InterPro" id="IPR000569">
    <property type="entry name" value="HECT_dom"/>
</dbReference>
<dbReference type="GO" id="GO:0006511">
    <property type="term" value="P:ubiquitin-dependent protein catabolic process"/>
    <property type="evidence" value="ECO:0007669"/>
    <property type="project" value="TreeGrafter"/>
</dbReference>
<evidence type="ECO:0000256" key="2">
    <source>
        <dbReference type="ARBA" id="ARBA00004906"/>
    </source>
</evidence>
<evidence type="ECO:0000256" key="1">
    <source>
        <dbReference type="ARBA" id="ARBA00000885"/>
    </source>
</evidence>
<reference evidence="8" key="1">
    <citation type="journal article" date="2020" name="Ecol. Evol.">
        <title>Genome structure and content of the rice root-knot nematode (Meloidogyne graminicola).</title>
        <authorList>
            <person name="Phan N.T."/>
            <person name="Danchin E.G.J."/>
            <person name="Klopp C."/>
            <person name="Perfus-Barbeoch L."/>
            <person name="Kozlowski D.K."/>
            <person name="Koutsovoulos G.D."/>
            <person name="Lopez-Roques C."/>
            <person name="Bouchez O."/>
            <person name="Zahm M."/>
            <person name="Besnard G."/>
            <person name="Bellafiore S."/>
        </authorList>
    </citation>
    <scope>NUCLEOTIDE SEQUENCE</scope>
    <source>
        <strain evidence="8">VN-18</strain>
    </source>
</reference>
<feature type="active site" description="Glycyl thioester intermediate" evidence="6">
    <location>
        <position position="338"/>
    </location>
</feature>
<protein>
    <recommendedName>
        <fullName evidence="3">HECT-type E3 ubiquitin transferase</fullName>
        <ecNumber evidence="3">2.3.2.26</ecNumber>
    </recommendedName>
</protein>
<dbReference type="Proteomes" id="UP000605970">
    <property type="component" value="Unassembled WGS sequence"/>
</dbReference>
<dbReference type="GO" id="GO:0048814">
    <property type="term" value="P:regulation of dendrite morphogenesis"/>
    <property type="evidence" value="ECO:0007669"/>
    <property type="project" value="TreeGrafter"/>
</dbReference>
<evidence type="ECO:0000256" key="6">
    <source>
        <dbReference type="PROSITE-ProRule" id="PRU00104"/>
    </source>
</evidence>
<dbReference type="GO" id="GO:0061630">
    <property type="term" value="F:ubiquitin protein ligase activity"/>
    <property type="evidence" value="ECO:0007669"/>
    <property type="project" value="UniProtKB-EC"/>
</dbReference>
<comment type="catalytic activity">
    <reaction evidence="1">
        <text>S-ubiquitinyl-[E2 ubiquitin-conjugating enzyme]-L-cysteine + [acceptor protein]-L-lysine = [E2 ubiquitin-conjugating enzyme]-L-cysteine + N(6)-ubiquitinyl-[acceptor protein]-L-lysine.</text>
        <dbReference type="EC" id="2.3.2.26"/>
    </reaction>
</comment>
<evidence type="ECO:0000256" key="3">
    <source>
        <dbReference type="ARBA" id="ARBA00012485"/>
    </source>
</evidence>
<evidence type="ECO:0000259" key="7">
    <source>
        <dbReference type="PROSITE" id="PS50237"/>
    </source>
</evidence>
<evidence type="ECO:0000313" key="8">
    <source>
        <dbReference type="EMBL" id="KAF7634955.1"/>
    </source>
</evidence>
<dbReference type="GO" id="GO:0005737">
    <property type="term" value="C:cytoplasm"/>
    <property type="evidence" value="ECO:0007669"/>
    <property type="project" value="TreeGrafter"/>
</dbReference>
<dbReference type="Gene3D" id="3.30.2410.10">
    <property type="entry name" value="Hect, E3 ligase catalytic domain"/>
    <property type="match status" value="1"/>
</dbReference>
<dbReference type="PANTHER" id="PTHR11254">
    <property type="entry name" value="HECT DOMAIN UBIQUITIN-PROTEIN LIGASE"/>
    <property type="match status" value="1"/>
</dbReference>
<organism evidence="8 9">
    <name type="scientific">Meloidogyne graminicola</name>
    <dbReference type="NCBI Taxonomy" id="189291"/>
    <lineage>
        <taxon>Eukaryota</taxon>
        <taxon>Metazoa</taxon>
        <taxon>Ecdysozoa</taxon>
        <taxon>Nematoda</taxon>
        <taxon>Chromadorea</taxon>
        <taxon>Rhabditida</taxon>
        <taxon>Tylenchina</taxon>
        <taxon>Tylenchomorpha</taxon>
        <taxon>Tylenchoidea</taxon>
        <taxon>Meloidogynidae</taxon>
        <taxon>Meloidogyninae</taxon>
        <taxon>Meloidogyne</taxon>
    </lineage>
</organism>
<keyword evidence="4" id="KW-0808">Transferase</keyword>
<gene>
    <name evidence="8" type="ORF">Mgra_00005554</name>
</gene>
<accession>A0A8S9ZNT8</accession>
<dbReference type="InterPro" id="IPR035983">
    <property type="entry name" value="Hect_E3_ubiquitin_ligase"/>
</dbReference>
<dbReference type="AlphaFoldDB" id="A0A8S9ZNT8"/>
<dbReference type="Pfam" id="PF00632">
    <property type="entry name" value="HECT"/>
    <property type="match status" value="1"/>
</dbReference>
<dbReference type="GO" id="GO:0016567">
    <property type="term" value="P:protein ubiquitination"/>
    <property type="evidence" value="ECO:0007669"/>
    <property type="project" value="TreeGrafter"/>
</dbReference>
<dbReference type="EMBL" id="JABEBT010000048">
    <property type="protein sequence ID" value="KAF7634955.1"/>
    <property type="molecule type" value="Genomic_DNA"/>
</dbReference>
<dbReference type="OrthoDB" id="5987976at2759"/>
<name>A0A8S9ZNT8_9BILA</name>
<sequence length="370" mass="43254">MGKFHASLKEAGYSNSSNKLKFRLRRDYLMEDAYQKILCLNSSQLRTSQMMVNFAEEDGLDYGGPSKELFFLLSRELFNPKNGLFEYTNNDNYKIQISPMSKFIDNYLRWMELCGRVIGLALVHRCLLDCFFTKPFYKILAKIPLILNDLLDIDKELFYSLNWLNNNTTNIELLELNFCVTEEIAGEIFDYELLPNGKNINVNNENKKQFIELILEWSVEKGVKNQWKALLRGLNSVIDQSFLNVFNAEQLEYAISGNIFIDISDWEKNTIYRGGYRDNHVVIRWFWQCVHEMCNSERLKLLQFVTGSFKGLRGSNGSKPFCIELWGNEENLPRAHTCFNRLDLPLYSNKQIMFKKLILAINESSIYAIE</sequence>
<dbReference type="InterPro" id="IPR050409">
    <property type="entry name" value="E3_ubiq-protein_ligase"/>
</dbReference>
<evidence type="ECO:0000313" key="9">
    <source>
        <dbReference type="Proteomes" id="UP000605970"/>
    </source>
</evidence>
<dbReference type="Gene3D" id="3.90.1750.10">
    <property type="entry name" value="Hect, E3 ligase catalytic domains"/>
    <property type="match status" value="1"/>
</dbReference>
<dbReference type="SMART" id="SM00119">
    <property type="entry name" value="HECTc"/>
    <property type="match status" value="1"/>
</dbReference>
<comment type="pathway">
    <text evidence="2">Protein modification; protein ubiquitination.</text>
</comment>
<feature type="domain" description="HECT" evidence="7">
    <location>
        <begin position="41"/>
        <end position="370"/>
    </location>
</feature>
<evidence type="ECO:0000256" key="4">
    <source>
        <dbReference type="ARBA" id="ARBA00022679"/>
    </source>
</evidence>
<keyword evidence="5 6" id="KW-0833">Ubl conjugation pathway</keyword>
<dbReference type="SUPFAM" id="SSF56204">
    <property type="entry name" value="Hect, E3 ligase catalytic domain"/>
    <property type="match status" value="1"/>
</dbReference>
<dbReference type="PANTHER" id="PTHR11254:SF320">
    <property type="entry name" value="HECT-TYPE E3 UBIQUITIN TRANSFERASE"/>
    <property type="match status" value="1"/>
</dbReference>
<keyword evidence="9" id="KW-1185">Reference proteome</keyword>